<feature type="domain" description="Helicase C-terminal" evidence="4">
    <location>
        <begin position="1"/>
        <end position="64"/>
    </location>
</feature>
<accession>A0A7T8GQ04</accession>
<keyword evidence="5" id="KW-0067">ATP-binding</keyword>
<dbReference type="GO" id="GO:0005694">
    <property type="term" value="C:chromosome"/>
    <property type="evidence" value="ECO:0007669"/>
    <property type="project" value="TreeGrafter"/>
</dbReference>
<dbReference type="PANTHER" id="PTHR13710">
    <property type="entry name" value="DNA HELICASE RECQ FAMILY MEMBER"/>
    <property type="match status" value="1"/>
</dbReference>
<dbReference type="OrthoDB" id="10261556at2759"/>
<dbReference type="Pfam" id="PF00271">
    <property type="entry name" value="Helicase_C"/>
    <property type="match status" value="1"/>
</dbReference>
<dbReference type="GO" id="GO:0005737">
    <property type="term" value="C:cytoplasm"/>
    <property type="evidence" value="ECO:0007669"/>
    <property type="project" value="TreeGrafter"/>
</dbReference>
<dbReference type="EC" id="5.6.2.4" evidence="3"/>
<protein>
    <recommendedName>
        <fullName evidence="3">DNA 3'-5' helicase</fullName>
        <ecNumber evidence="3">5.6.2.4</ecNumber>
    </recommendedName>
</protein>
<dbReference type="PROSITE" id="PS51194">
    <property type="entry name" value="HELICASE_CTER"/>
    <property type="match status" value="1"/>
</dbReference>
<dbReference type="EMBL" id="CP045907">
    <property type="protein sequence ID" value="QQP35346.1"/>
    <property type="molecule type" value="Genomic_DNA"/>
</dbReference>
<proteinExistence type="inferred from homology"/>
<keyword evidence="5" id="KW-0347">Helicase</keyword>
<evidence type="ECO:0000256" key="2">
    <source>
        <dbReference type="ARBA" id="ARBA00034617"/>
    </source>
</evidence>
<keyword evidence="6" id="KW-1185">Reference proteome</keyword>
<dbReference type="GO" id="GO:0043138">
    <property type="term" value="F:3'-5' DNA helicase activity"/>
    <property type="evidence" value="ECO:0007669"/>
    <property type="project" value="UniProtKB-EC"/>
</dbReference>
<evidence type="ECO:0000313" key="6">
    <source>
        <dbReference type="Proteomes" id="UP000595437"/>
    </source>
</evidence>
<keyword evidence="5" id="KW-0378">Hydrolase</keyword>
<evidence type="ECO:0000256" key="1">
    <source>
        <dbReference type="ARBA" id="ARBA00005446"/>
    </source>
</evidence>
<dbReference type="InterPro" id="IPR001650">
    <property type="entry name" value="Helicase_C-like"/>
</dbReference>
<evidence type="ECO:0000313" key="5">
    <source>
        <dbReference type="EMBL" id="QQP35346.1"/>
    </source>
</evidence>
<dbReference type="Proteomes" id="UP000595437">
    <property type="component" value="Chromosome 18"/>
</dbReference>
<evidence type="ECO:0000256" key="3">
    <source>
        <dbReference type="ARBA" id="ARBA00034808"/>
    </source>
</evidence>
<feature type="non-terminal residue" evidence="5">
    <location>
        <position position="64"/>
    </location>
</feature>
<gene>
    <name evidence="5" type="ORF">FKW44_023539</name>
</gene>
<keyword evidence="5" id="KW-0547">Nucleotide-binding</keyword>
<dbReference type="Gene3D" id="3.40.50.300">
    <property type="entry name" value="P-loop containing nucleotide triphosphate hydrolases"/>
    <property type="match status" value="1"/>
</dbReference>
<dbReference type="GO" id="GO:0009378">
    <property type="term" value="F:four-way junction helicase activity"/>
    <property type="evidence" value="ECO:0007669"/>
    <property type="project" value="TreeGrafter"/>
</dbReference>
<comment type="catalytic activity">
    <reaction evidence="2">
        <text>Couples ATP hydrolysis with the unwinding of duplex DNA by translocating in the 3'-5' direction.</text>
        <dbReference type="EC" id="5.6.2.4"/>
    </reaction>
</comment>
<dbReference type="PANTHER" id="PTHR13710:SF120">
    <property type="entry name" value="BIFUNCTIONAL 3'-5' EXONUCLEASE_ATP-DEPENDENT HELICASE WRN"/>
    <property type="match status" value="1"/>
</dbReference>
<reference evidence="6" key="1">
    <citation type="submission" date="2021-01" db="EMBL/GenBank/DDBJ databases">
        <title>Caligus Genome Assembly.</title>
        <authorList>
            <person name="Gallardo-Escarate C."/>
        </authorList>
    </citation>
    <scope>NUCLEOTIDE SEQUENCE [LARGE SCALE GENOMIC DNA]</scope>
</reference>
<dbReference type="SUPFAM" id="SSF52540">
    <property type="entry name" value="P-loop containing nucleoside triphosphate hydrolases"/>
    <property type="match status" value="1"/>
</dbReference>
<dbReference type="InterPro" id="IPR027417">
    <property type="entry name" value="P-loop_NTPase"/>
</dbReference>
<sequence>MYHAGLSPNTRKRNHEDFIFDRCSVIICTVAFGMGIDKSDVRLVVHYGAPRDMESYYQVTLSFT</sequence>
<comment type="similarity">
    <text evidence="1">Belongs to the helicase family. RecQ subfamily.</text>
</comment>
<name>A0A7T8GQ04_CALRO</name>
<evidence type="ECO:0000259" key="4">
    <source>
        <dbReference type="PROSITE" id="PS51194"/>
    </source>
</evidence>
<dbReference type="AlphaFoldDB" id="A0A7T8GQ04"/>
<organism evidence="5 6">
    <name type="scientific">Caligus rogercresseyi</name>
    <name type="common">Sea louse</name>
    <dbReference type="NCBI Taxonomy" id="217165"/>
    <lineage>
        <taxon>Eukaryota</taxon>
        <taxon>Metazoa</taxon>
        <taxon>Ecdysozoa</taxon>
        <taxon>Arthropoda</taxon>
        <taxon>Crustacea</taxon>
        <taxon>Multicrustacea</taxon>
        <taxon>Hexanauplia</taxon>
        <taxon>Copepoda</taxon>
        <taxon>Siphonostomatoida</taxon>
        <taxon>Caligidae</taxon>
        <taxon>Caligus</taxon>
    </lineage>
</organism>
<dbReference type="GO" id="GO:0005634">
    <property type="term" value="C:nucleus"/>
    <property type="evidence" value="ECO:0007669"/>
    <property type="project" value="TreeGrafter"/>
</dbReference>
<dbReference type="GO" id="GO:0000724">
    <property type="term" value="P:double-strand break repair via homologous recombination"/>
    <property type="evidence" value="ECO:0007669"/>
    <property type="project" value="TreeGrafter"/>
</dbReference>